<dbReference type="GO" id="GO:0009228">
    <property type="term" value="P:thiamine biosynthetic process"/>
    <property type="evidence" value="ECO:0007669"/>
    <property type="project" value="UniProtKB-KW"/>
</dbReference>
<dbReference type="PATRIC" id="fig|1094551.3.peg.792"/>
<dbReference type="InterPro" id="IPR023209">
    <property type="entry name" value="DAO"/>
</dbReference>
<keyword evidence="5" id="KW-0274">FAD</keyword>
<dbReference type="GO" id="GO:0003884">
    <property type="term" value="F:D-amino-acid oxidase activity"/>
    <property type="evidence" value="ECO:0007669"/>
    <property type="project" value="UniProtKB-EC"/>
</dbReference>
<dbReference type="STRING" id="1094551.MEC_00714"/>
<dbReference type="UniPathway" id="UPA00060"/>
<evidence type="ECO:0000256" key="4">
    <source>
        <dbReference type="ARBA" id="ARBA00022630"/>
    </source>
</evidence>
<dbReference type="GO" id="GO:0071949">
    <property type="term" value="F:FAD binding"/>
    <property type="evidence" value="ECO:0007669"/>
    <property type="project" value="InterPro"/>
</dbReference>
<comment type="cofactor">
    <cofactor evidence="1">
        <name>FAD</name>
        <dbReference type="ChEBI" id="CHEBI:57692"/>
    </cofactor>
</comment>
<dbReference type="PANTHER" id="PTHR11530">
    <property type="entry name" value="D-AMINO ACID OXIDASE"/>
    <property type="match status" value="1"/>
</dbReference>
<dbReference type="SUPFAM" id="SSF54373">
    <property type="entry name" value="FAD-linked reductases, C-terminal domain"/>
    <property type="match status" value="1"/>
</dbReference>
<evidence type="ECO:0000256" key="1">
    <source>
        <dbReference type="ARBA" id="ARBA00001974"/>
    </source>
</evidence>
<feature type="domain" description="FAD dependent oxidoreductase" evidence="11">
    <location>
        <begin position="15"/>
        <end position="321"/>
    </location>
</feature>
<dbReference type="GO" id="GO:0046416">
    <property type="term" value="P:D-amino acid metabolic process"/>
    <property type="evidence" value="ECO:0007669"/>
    <property type="project" value="InterPro"/>
</dbReference>
<name>J0YKY7_9HYPH</name>
<dbReference type="Proteomes" id="UP000008761">
    <property type="component" value="Unassembled WGS sequence"/>
</dbReference>
<dbReference type="EC" id="1.4.3.3" evidence="8"/>
<keyword evidence="6" id="KW-0784">Thiamine biosynthesis</keyword>
<dbReference type="eggNOG" id="COG0665">
    <property type="taxonomic scope" value="Bacteria"/>
</dbReference>
<sequence length="327" mass="36772">MLFLLKKTSKQLKNILIKGAGVGGLTVAFMLQQKGISVTLSAPPHSPIGTASWYAGGMLAPYCERENAEQIVEDLGIQAIQWWHKTLPNLVIRKGTLVVAPTRDTVELKQFSVRTHNHKSINNEDIARLEPDLAERFNYALFYENEAHLDPRKALITLKEELIKNGANFIDVETSETNFDIIIDATGIARLGKDKNIRGVRGEMLLVRSMDIKISRPIRLLHPRFPLYVVPRQNNIFMIGATMIESDFDGAISVRSMMELLNAAYTLHPAFAEAQIIESGVGIRPCYPDNFPSVYKYGNYIFINGFYRHGFLLAPEMAKRAIKLALE</sequence>
<evidence type="ECO:0000256" key="3">
    <source>
        <dbReference type="ARBA" id="ARBA00006730"/>
    </source>
</evidence>
<keyword evidence="7" id="KW-0560">Oxidoreductase</keyword>
<dbReference type="HOGENOM" id="CLU_007884_1_0_5"/>
<evidence type="ECO:0000313" key="12">
    <source>
        <dbReference type="EMBL" id="EJF75238.1"/>
    </source>
</evidence>
<keyword evidence="4" id="KW-0285">Flavoprotein</keyword>
<dbReference type="InterPro" id="IPR006076">
    <property type="entry name" value="FAD-dep_OxRdtase"/>
</dbReference>
<reference evidence="12 13" key="1">
    <citation type="submission" date="2012-03" db="EMBL/GenBank/DDBJ databases">
        <title>The Genome Sequence of Bartonella alsatica IBS 382.</title>
        <authorList>
            <consortium name="The Broad Institute Genome Sequencing Platform"/>
            <consortium name="The Broad Institute Genome Sequencing Center for Infectious Disease"/>
            <person name="Feldgarden M."/>
            <person name="Kirby J."/>
            <person name="Kosoy M."/>
            <person name="Birtles R."/>
            <person name="Probert W.S."/>
            <person name="Chiaraviglio L."/>
            <person name="Young S.K."/>
            <person name="Zeng Q."/>
            <person name="Gargeya S."/>
            <person name="Fitzgerald M."/>
            <person name="Haas B."/>
            <person name="Abouelleil A."/>
            <person name="Alvarado L."/>
            <person name="Arachchi H.M."/>
            <person name="Berlin A."/>
            <person name="Chapman S.B."/>
            <person name="Gearin G."/>
            <person name="Goldberg J."/>
            <person name="Griggs A."/>
            <person name="Gujja S."/>
            <person name="Hansen M."/>
            <person name="Heiman D."/>
            <person name="Howarth C."/>
            <person name="Larimer J."/>
            <person name="Lui A."/>
            <person name="MacDonald P.J.P."/>
            <person name="McCowen C."/>
            <person name="Montmayeur A."/>
            <person name="Murphy C."/>
            <person name="Neiman D."/>
            <person name="Pearson M."/>
            <person name="Priest M."/>
            <person name="Roberts A."/>
            <person name="Saif S."/>
            <person name="Shea T."/>
            <person name="Sisk P."/>
            <person name="Stolte C."/>
            <person name="Sykes S."/>
            <person name="Wortman J."/>
            <person name="Nusbaum C."/>
            <person name="Birren B."/>
        </authorList>
    </citation>
    <scope>NUCLEOTIDE SEQUENCE [LARGE SCALE GENOMIC DNA]</scope>
    <source>
        <strain evidence="12 13">IBS 382</strain>
    </source>
</reference>
<evidence type="ECO:0000256" key="10">
    <source>
        <dbReference type="ARBA" id="ARBA00049547"/>
    </source>
</evidence>
<accession>J0YKY7</accession>
<evidence type="ECO:0000256" key="7">
    <source>
        <dbReference type="ARBA" id="ARBA00023002"/>
    </source>
</evidence>
<comment type="catalytic activity">
    <reaction evidence="10">
        <text>a D-alpha-amino acid + O2 + H2O = a 2-oxocarboxylate + H2O2 + NH4(+)</text>
        <dbReference type="Rhea" id="RHEA:21816"/>
        <dbReference type="ChEBI" id="CHEBI:15377"/>
        <dbReference type="ChEBI" id="CHEBI:15379"/>
        <dbReference type="ChEBI" id="CHEBI:16240"/>
        <dbReference type="ChEBI" id="CHEBI:28938"/>
        <dbReference type="ChEBI" id="CHEBI:35179"/>
        <dbReference type="ChEBI" id="CHEBI:59871"/>
        <dbReference type="EC" id="1.4.3.3"/>
    </reaction>
    <physiologicalReaction direction="left-to-right" evidence="10">
        <dbReference type="Rhea" id="RHEA:21817"/>
    </physiologicalReaction>
</comment>
<proteinExistence type="inferred from homology"/>
<evidence type="ECO:0000256" key="6">
    <source>
        <dbReference type="ARBA" id="ARBA00022977"/>
    </source>
</evidence>
<evidence type="ECO:0000259" key="11">
    <source>
        <dbReference type="Pfam" id="PF01266"/>
    </source>
</evidence>
<evidence type="ECO:0000256" key="5">
    <source>
        <dbReference type="ARBA" id="ARBA00022827"/>
    </source>
</evidence>
<comment type="caution">
    <text evidence="12">The sequence shown here is derived from an EMBL/GenBank/DDBJ whole genome shotgun (WGS) entry which is preliminary data.</text>
</comment>
<dbReference type="Gene3D" id="3.30.9.10">
    <property type="entry name" value="D-Amino Acid Oxidase, subunit A, domain 2"/>
    <property type="match status" value="2"/>
</dbReference>
<dbReference type="InterPro" id="IPR012727">
    <property type="entry name" value="Gly_oxidase_ThiO"/>
</dbReference>
<protein>
    <recommendedName>
        <fullName evidence="9">D-amino-acid oxidase</fullName>
        <ecNumber evidence="8">1.4.3.3</ecNumber>
    </recommendedName>
</protein>
<dbReference type="InterPro" id="IPR036188">
    <property type="entry name" value="FAD/NAD-bd_sf"/>
</dbReference>
<evidence type="ECO:0000256" key="8">
    <source>
        <dbReference type="ARBA" id="ARBA00039101"/>
    </source>
</evidence>
<dbReference type="AlphaFoldDB" id="J0YKY7"/>
<dbReference type="GO" id="GO:0009229">
    <property type="term" value="P:thiamine diphosphate biosynthetic process"/>
    <property type="evidence" value="ECO:0007669"/>
    <property type="project" value="UniProtKB-UniPathway"/>
</dbReference>
<evidence type="ECO:0000256" key="2">
    <source>
        <dbReference type="ARBA" id="ARBA00004948"/>
    </source>
</evidence>
<dbReference type="Pfam" id="PF01266">
    <property type="entry name" value="DAO"/>
    <property type="match status" value="1"/>
</dbReference>
<dbReference type="SUPFAM" id="SSF51971">
    <property type="entry name" value="Nucleotide-binding domain"/>
    <property type="match status" value="1"/>
</dbReference>
<gene>
    <name evidence="12" type="ORF">MEC_00714</name>
</gene>
<evidence type="ECO:0000313" key="13">
    <source>
        <dbReference type="Proteomes" id="UP000008761"/>
    </source>
</evidence>
<dbReference type="NCBIfam" id="TIGR02352">
    <property type="entry name" value="thiamin_ThiO"/>
    <property type="match status" value="1"/>
</dbReference>
<dbReference type="EMBL" id="AIME01000004">
    <property type="protein sequence ID" value="EJF75238.1"/>
    <property type="molecule type" value="Genomic_DNA"/>
</dbReference>
<dbReference type="PANTHER" id="PTHR11530:SF11">
    <property type="entry name" value="D-ASPARTATE OXIDASE"/>
    <property type="match status" value="1"/>
</dbReference>
<evidence type="ECO:0000256" key="9">
    <source>
        <dbReference type="ARBA" id="ARBA00039751"/>
    </source>
</evidence>
<comment type="pathway">
    <text evidence="2">Cofactor biosynthesis; thiamine diphosphate biosynthesis.</text>
</comment>
<comment type="similarity">
    <text evidence="3">Belongs to the DAMOX/DASOX family.</text>
</comment>
<organism evidence="12 13">
    <name type="scientific">Bartonella alsatica IBS 382</name>
    <dbReference type="NCBI Taxonomy" id="1094551"/>
    <lineage>
        <taxon>Bacteria</taxon>
        <taxon>Pseudomonadati</taxon>
        <taxon>Pseudomonadota</taxon>
        <taxon>Alphaproteobacteria</taxon>
        <taxon>Hyphomicrobiales</taxon>
        <taxon>Bartonellaceae</taxon>
        <taxon>Bartonella</taxon>
    </lineage>
</organism>
<dbReference type="Gene3D" id="3.50.50.60">
    <property type="entry name" value="FAD/NAD(P)-binding domain"/>
    <property type="match status" value="2"/>
</dbReference>